<feature type="region of interest" description="Disordered" evidence="4">
    <location>
        <begin position="1"/>
        <end position="32"/>
    </location>
</feature>
<dbReference type="AlphaFoldDB" id="A0A6J4RRZ5"/>
<evidence type="ECO:0000256" key="3">
    <source>
        <dbReference type="ARBA" id="ARBA00023163"/>
    </source>
</evidence>
<evidence type="ECO:0000256" key="1">
    <source>
        <dbReference type="ARBA" id="ARBA00023015"/>
    </source>
</evidence>
<dbReference type="Pfam" id="PF01638">
    <property type="entry name" value="HxlR"/>
    <property type="match status" value="1"/>
</dbReference>
<sequence>MLRVPKRGPYRFGLRSTMPTPRPGRPARGSTSGAPIMALLDLLGRRWALRVIWELRAGALSFRDLQARCDGMSSSVLSQRLGELREAGIVDASPAGYGLTAEGRELLEAYGPLGAWAQRWAQRTSG</sequence>
<evidence type="ECO:0000313" key="6">
    <source>
        <dbReference type="EMBL" id="CAA9477633.1"/>
    </source>
</evidence>
<evidence type="ECO:0000256" key="4">
    <source>
        <dbReference type="SAM" id="MobiDB-lite"/>
    </source>
</evidence>
<organism evidence="6">
    <name type="scientific">uncultured Solirubrobacteraceae bacterium</name>
    <dbReference type="NCBI Taxonomy" id="1162706"/>
    <lineage>
        <taxon>Bacteria</taxon>
        <taxon>Bacillati</taxon>
        <taxon>Actinomycetota</taxon>
        <taxon>Thermoleophilia</taxon>
        <taxon>Solirubrobacterales</taxon>
        <taxon>Solirubrobacteraceae</taxon>
        <taxon>environmental samples</taxon>
    </lineage>
</organism>
<evidence type="ECO:0000259" key="5">
    <source>
        <dbReference type="PROSITE" id="PS51118"/>
    </source>
</evidence>
<name>A0A6J4RRZ5_9ACTN</name>
<protein>
    <submittedName>
        <fullName evidence="6">Transcriptional regulator, HxlR family</fullName>
    </submittedName>
</protein>
<dbReference type="GO" id="GO:0003677">
    <property type="term" value="F:DNA binding"/>
    <property type="evidence" value="ECO:0007669"/>
    <property type="project" value="UniProtKB-KW"/>
</dbReference>
<dbReference type="PANTHER" id="PTHR33204:SF37">
    <property type="entry name" value="HTH-TYPE TRANSCRIPTIONAL REGULATOR YODB"/>
    <property type="match status" value="1"/>
</dbReference>
<dbReference type="InterPro" id="IPR002577">
    <property type="entry name" value="HTH_HxlR"/>
</dbReference>
<proteinExistence type="predicted"/>
<keyword evidence="2" id="KW-0238">DNA-binding</keyword>
<keyword evidence="3" id="KW-0804">Transcription</keyword>
<keyword evidence="1" id="KW-0805">Transcription regulation</keyword>
<feature type="domain" description="HTH hxlR-type" evidence="5">
    <location>
        <begin position="34"/>
        <end position="125"/>
    </location>
</feature>
<dbReference type="InterPro" id="IPR011991">
    <property type="entry name" value="ArsR-like_HTH"/>
</dbReference>
<gene>
    <name evidence="6" type="ORF">AVDCRST_MAG13-955</name>
</gene>
<accession>A0A6J4RRZ5</accession>
<dbReference type="CDD" id="cd00090">
    <property type="entry name" value="HTH_ARSR"/>
    <property type="match status" value="1"/>
</dbReference>
<dbReference type="InterPro" id="IPR036388">
    <property type="entry name" value="WH-like_DNA-bd_sf"/>
</dbReference>
<evidence type="ECO:0000256" key="2">
    <source>
        <dbReference type="ARBA" id="ARBA00023125"/>
    </source>
</evidence>
<dbReference type="InterPro" id="IPR036390">
    <property type="entry name" value="WH_DNA-bd_sf"/>
</dbReference>
<dbReference type="Gene3D" id="1.10.10.10">
    <property type="entry name" value="Winged helix-like DNA-binding domain superfamily/Winged helix DNA-binding domain"/>
    <property type="match status" value="1"/>
</dbReference>
<dbReference type="EMBL" id="CADCVO010000146">
    <property type="protein sequence ID" value="CAA9477633.1"/>
    <property type="molecule type" value="Genomic_DNA"/>
</dbReference>
<reference evidence="6" key="1">
    <citation type="submission" date="2020-02" db="EMBL/GenBank/DDBJ databases">
        <authorList>
            <person name="Meier V. D."/>
        </authorList>
    </citation>
    <scope>NUCLEOTIDE SEQUENCE</scope>
    <source>
        <strain evidence="6">AVDCRST_MAG13</strain>
    </source>
</reference>
<dbReference type="SUPFAM" id="SSF46785">
    <property type="entry name" value="Winged helix' DNA-binding domain"/>
    <property type="match status" value="1"/>
</dbReference>
<dbReference type="PANTHER" id="PTHR33204">
    <property type="entry name" value="TRANSCRIPTIONAL REGULATOR, MARR FAMILY"/>
    <property type="match status" value="1"/>
</dbReference>
<dbReference type="PROSITE" id="PS51118">
    <property type="entry name" value="HTH_HXLR"/>
    <property type="match status" value="1"/>
</dbReference>